<accession>A0A6J4JT09</accession>
<dbReference type="GO" id="GO:0005506">
    <property type="term" value="F:iron ion binding"/>
    <property type="evidence" value="ECO:0007669"/>
    <property type="project" value="UniProtKB-ARBA"/>
</dbReference>
<dbReference type="Gene3D" id="2.60.120.620">
    <property type="entry name" value="q2cbj1_9rhob like domain"/>
    <property type="match status" value="1"/>
</dbReference>
<dbReference type="AlphaFoldDB" id="A0A6J4JT09"/>
<gene>
    <name evidence="1" type="ORF">AVDCRST_MAG63-3991</name>
</gene>
<evidence type="ECO:0000313" key="1">
    <source>
        <dbReference type="EMBL" id="CAA9286484.1"/>
    </source>
</evidence>
<dbReference type="Pfam" id="PF05721">
    <property type="entry name" value="PhyH"/>
    <property type="match status" value="1"/>
</dbReference>
<name>A0A6J4JT09_9BACT</name>
<dbReference type="PANTHER" id="PTHR20883">
    <property type="entry name" value="PHYTANOYL-COA DIOXYGENASE DOMAIN CONTAINING 1"/>
    <property type="match status" value="1"/>
</dbReference>
<organism evidence="1">
    <name type="scientific">uncultured Armatimonadetes bacterium</name>
    <dbReference type="NCBI Taxonomy" id="157466"/>
    <lineage>
        <taxon>Bacteria</taxon>
        <taxon>Bacillati</taxon>
        <taxon>Armatimonadota</taxon>
        <taxon>environmental samples</taxon>
    </lineage>
</organism>
<reference evidence="1" key="1">
    <citation type="submission" date="2020-02" db="EMBL/GenBank/DDBJ databases">
        <authorList>
            <person name="Meier V. D."/>
        </authorList>
    </citation>
    <scope>NUCLEOTIDE SEQUENCE</scope>
    <source>
        <strain evidence="1">AVDCRST_MAG63</strain>
    </source>
</reference>
<dbReference type="EMBL" id="CADCTO010000547">
    <property type="protein sequence ID" value="CAA9286484.1"/>
    <property type="molecule type" value="Genomic_DNA"/>
</dbReference>
<proteinExistence type="predicted"/>
<protein>
    <recommendedName>
        <fullName evidence="2">Phytanoyl-CoA dioxygenase</fullName>
    </recommendedName>
</protein>
<dbReference type="GO" id="GO:0016706">
    <property type="term" value="F:2-oxoglutarate-dependent dioxygenase activity"/>
    <property type="evidence" value="ECO:0007669"/>
    <property type="project" value="UniProtKB-ARBA"/>
</dbReference>
<dbReference type="PANTHER" id="PTHR20883:SF48">
    <property type="entry name" value="ECTOINE DIOXYGENASE"/>
    <property type="match status" value="1"/>
</dbReference>
<dbReference type="SUPFAM" id="SSF51197">
    <property type="entry name" value="Clavaminate synthase-like"/>
    <property type="match status" value="1"/>
</dbReference>
<dbReference type="InterPro" id="IPR008775">
    <property type="entry name" value="Phytyl_CoA_dOase-like"/>
</dbReference>
<evidence type="ECO:0008006" key="2">
    <source>
        <dbReference type="Google" id="ProtNLM"/>
    </source>
</evidence>
<sequence length="279" mass="31167">MTTSVALTDARRAAFEREGFLLVPDALPPSLVERLVDAADRLYEEGVGKDGLSARNHWQMRNCIGADPAFLELLDYPTVLPLVVGVLNWDIHLITSHLIVRPPNPPGVDDHFKGEGWHRDGGMSPAEMQEPHPRLFLKVAYLLSDQSEPGRGNTQVVPGSNRLVGRPAQADGAPHPYGAIEILGKPGDAFLFEQRTWHAVGPNRSDLTRKTLFMGYGYRWVRAMDYLVPRDDLLERSDPIQRQLLGEVKTPMGIYLPQDDDVPLRAWWRERQQAAAGVA</sequence>